<evidence type="ECO:0000313" key="1">
    <source>
        <dbReference type="EMBL" id="SNS56059.1"/>
    </source>
</evidence>
<dbReference type="AlphaFoldDB" id="A0A239FGL0"/>
<name>A0A239FGL0_9BURK</name>
<dbReference type="Gene3D" id="1.20.1600.10">
    <property type="entry name" value="Outer membrane efflux proteins (OEP)"/>
    <property type="match status" value="2"/>
</dbReference>
<protein>
    <recommendedName>
        <fullName evidence="3">Outer membrane protein TolC</fullName>
    </recommendedName>
</protein>
<dbReference type="RefSeq" id="WP_089398825.1">
    <property type="nucleotide sequence ID" value="NZ_FZOT01000003.1"/>
</dbReference>
<dbReference type="SUPFAM" id="SSF56954">
    <property type="entry name" value="Outer membrane efflux proteins (OEP)"/>
    <property type="match status" value="1"/>
</dbReference>
<accession>A0A239FGL0</accession>
<dbReference type="EMBL" id="FZOT01000003">
    <property type="protein sequence ID" value="SNS56059.1"/>
    <property type="molecule type" value="Genomic_DNA"/>
</dbReference>
<reference evidence="1 2" key="1">
    <citation type="submission" date="2017-06" db="EMBL/GenBank/DDBJ databases">
        <authorList>
            <person name="Kim H.J."/>
            <person name="Triplett B.A."/>
        </authorList>
    </citation>
    <scope>NUCLEOTIDE SEQUENCE [LARGE SCALE GENOMIC DNA]</scope>
    <source>
        <strain evidence="1 2">U15</strain>
    </source>
</reference>
<sequence>MNAVSLTGSGYRRLLPAISLACMALCCSCTSLTVSRIEAPARIPVDPARIDARIAELLSKPLGPDEAAELALLRSPALASNLSIIGIDPAQRLLVAHTGPSSRKNGAAPVNSDPRIGRTLTVNLSSWLADRLQASANDAAKAAALAVGDRVFSVRRTWIHAVAARQHVTYQADVVEAAEAAQLLSQRRQQVGNAARLENLSAHRLLEQAKANLAHGRLQALLQRERLQHQIGLWGVDAERMQLPPRLPELPPAPAGAEGLEALAVSERLDMQMARAAILRHDANDAEGRHAELEDVAISARHQVRTAWLAYRANWDRARHACGPGLALARAILEEQVKRYNGMQMGASDLLAESRLQTDAVLSCISRQAEFWLAETDLQQALAGMGAPAPVGITATPALPLPHPGGH</sequence>
<dbReference type="OrthoDB" id="8554634at2"/>
<proteinExistence type="predicted"/>
<dbReference type="Proteomes" id="UP000198284">
    <property type="component" value="Unassembled WGS sequence"/>
</dbReference>
<evidence type="ECO:0008006" key="3">
    <source>
        <dbReference type="Google" id="ProtNLM"/>
    </source>
</evidence>
<organism evidence="1 2">
    <name type="scientific">Noviherbaspirillum humi</name>
    <dbReference type="NCBI Taxonomy" id="1688639"/>
    <lineage>
        <taxon>Bacteria</taxon>
        <taxon>Pseudomonadati</taxon>
        <taxon>Pseudomonadota</taxon>
        <taxon>Betaproteobacteria</taxon>
        <taxon>Burkholderiales</taxon>
        <taxon>Oxalobacteraceae</taxon>
        <taxon>Noviherbaspirillum</taxon>
    </lineage>
</organism>
<gene>
    <name evidence="1" type="ORF">SAMN06265795_103351</name>
</gene>
<keyword evidence="2" id="KW-1185">Reference proteome</keyword>
<evidence type="ECO:0000313" key="2">
    <source>
        <dbReference type="Proteomes" id="UP000198284"/>
    </source>
</evidence>